<evidence type="ECO:0000313" key="1">
    <source>
        <dbReference type="EMBL" id="KAK5049513.1"/>
    </source>
</evidence>
<dbReference type="SUPFAM" id="SSF58100">
    <property type="entry name" value="Bacterial hemolysins"/>
    <property type="match status" value="1"/>
</dbReference>
<dbReference type="RefSeq" id="XP_064704558.1">
    <property type="nucleotide sequence ID" value="XM_064848019.1"/>
</dbReference>
<reference evidence="1 2" key="1">
    <citation type="submission" date="2023-08" db="EMBL/GenBank/DDBJ databases">
        <title>Black Yeasts Isolated from many extreme environments.</title>
        <authorList>
            <person name="Coleine C."/>
            <person name="Stajich J.E."/>
            <person name="Selbmann L."/>
        </authorList>
    </citation>
    <scope>NUCLEOTIDE SEQUENCE [LARGE SCALE GENOMIC DNA]</scope>
    <source>
        <strain evidence="1 2">CCFEE 5792</strain>
    </source>
</reference>
<dbReference type="Gene3D" id="1.20.1170.10">
    <property type="match status" value="1"/>
</dbReference>
<evidence type="ECO:0008006" key="3">
    <source>
        <dbReference type="Google" id="ProtNLM"/>
    </source>
</evidence>
<dbReference type="AlphaFoldDB" id="A0AAV9N534"/>
<dbReference type="GeneID" id="89972620"/>
<proteinExistence type="predicted"/>
<protein>
    <recommendedName>
        <fullName evidence="3">Fungal N-terminal domain-containing protein</fullName>
    </recommendedName>
</protein>
<evidence type="ECO:0000313" key="2">
    <source>
        <dbReference type="Proteomes" id="UP001358417"/>
    </source>
</evidence>
<dbReference type="Proteomes" id="UP001358417">
    <property type="component" value="Unassembled WGS sequence"/>
</dbReference>
<keyword evidence="2" id="KW-1185">Reference proteome</keyword>
<organism evidence="1 2">
    <name type="scientific">Exophiala bonariae</name>
    <dbReference type="NCBI Taxonomy" id="1690606"/>
    <lineage>
        <taxon>Eukaryota</taxon>
        <taxon>Fungi</taxon>
        <taxon>Dikarya</taxon>
        <taxon>Ascomycota</taxon>
        <taxon>Pezizomycotina</taxon>
        <taxon>Eurotiomycetes</taxon>
        <taxon>Chaetothyriomycetidae</taxon>
        <taxon>Chaetothyriales</taxon>
        <taxon>Herpotrichiellaceae</taxon>
        <taxon>Exophiala</taxon>
    </lineage>
</organism>
<accession>A0AAV9N534</accession>
<comment type="caution">
    <text evidence="1">The sequence shown here is derived from an EMBL/GenBank/DDBJ whole genome shotgun (WGS) entry which is preliminary data.</text>
</comment>
<dbReference type="EMBL" id="JAVRRD010000019">
    <property type="protein sequence ID" value="KAK5049513.1"/>
    <property type="molecule type" value="Genomic_DNA"/>
</dbReference>
<name>A0AAV9N534_9EURO</name>
<sequence>MGQDWAPTSDEEKSLKDAITALQTSIVSVAKTGDQADAGSRFVLNSKDFYDVRAYIMSGKELPSADYEFDSRFGGNSFGDIVNFDNEIYSLTRKTMVEVGTTCQEYYNNQLSRLINALSPAIQYAENTTENLYRAEQINLKHQFGILLQDKYKSRADQDGEFNEAREAGLMTCEMVKEDASNKKREIDDIRATLISLKSKTQAFQPDVQKVIKQFKAGPAENSSNDQAAKRPYLDRLDAKYNTKLSETKKQLEGVRIKSSDLNTKPGMAVGLAQWPGLGWIPLDIARTDSLKSAYNELEGVINEGERENNERTRLATNVSMLIEQSSDIDGKLSNLITALGKLSDFFGTQVTCVQKIDSYLNRVSGNPDSASNRRDFVLNGLTKTADLLQELKKTAEEFQRNATGEVQMRRW</sequence>
<gene>
    <name evidence="1" type="ORF">LTR84_004442</name>
</gene>